<dbReference type="AlphaFoldDB" id="B9JZX5"/>
<dbReference type="EMBL" id="CP000633">
    <property type="protein sequence ID" value="ACM37435.1"/>
    <property type="molecule type" value="Genomic_DNA"/>
</dbReference>
<evidence type="ECO:0000313" key="2">
    <source>
        <dbReference type="Proteomes" id="UP000001596"/>
    </source>
</evidence>
<accession>B9JZX5</accession>
<proteinExistence type="predicted"/>
<name>B9JZX5_ALLAM</name>
<dbReference type="KEGG" id="avi:Avi_3401"/>
<reference evidence="1 2" key="1">
    <citation type="journal article" date="2009" name="J. Bacteriol.">
        <title>Genome sequences of three Agrobacterium biovars help elucidate the evolution of multichromosome genomes in bacteria.</title>
        <authorList>
            <person name="Slater S.C."/>
            <person name="Goldman B.S."/>
            <person name="Goodner B."/>
            <person name="Setubal J.C."/>
            <person name="Farrand S.K."/>
            <person name="Nester E.W."/>
            <person name="Burr T.J."/>
            <person name="Banta L."/>
            <person name="Dickerman A.W."/>
            <person name="Paulsen I."/>
            <person name="Otten L."/>
            <person name="Suen G."/>
            <person name="Welch R."/>
            <person name="Almeida N.F."/>
            <person name="Arnold F."/>
            <person name="Burton O.T."/>
            <person name="Du Z."/>
            <person name="Ewing A."/>
            <person name="Godsy E."/>
            <person name="Heisel S."/>
            <person name="Houmiel K.L."/>
            <person name="Jhaveri J."/>
            <person name="Lu J."/>
            <person name="Miller N.M."/>
            <person name="Norton S."/>
            <person name="Chen Q."/>
            <person name="Phoolcharoen W."/>
            <person name="Ohlin V."/>
            <person name="Ondrusek D."/>
            <person name="Pride N."/>
            <person name="Stricklin S.L."/>
            <person name="Sun J."/>
            <person name="Wheeler C."/>
            <person name="Wilson L."/>
            <person name="Zhu H."/>
            <person name="Wood D.W."/>
        </authorList>
    </citation>
    <scope>NUCLEOTIDE SEQUENCE [LARGE SCALE GENOMIC DNA]</scope>
    <source>
        <strain evidence="2">S4 / ATCC BAA-846</strain>
    </source>
</reference>
<gene>
    <name evidence="1" type="ordered locus">Avi_3401</name>
</gene>
<dbReference type="Proteomes" id="UP000001596">
    <property type="component" value="Chromosome 1"/>
</dbReference>
<sequence>MSVARRDLLDKSATASGHENLNLSGRPCRRPVCLYRPGSSTNDPSGEIGKAEYFKSLPSKLVRFDGALNASQPHFLFGNLRERNTGLKLAVPDHPHHHRCLVARRGHTHGRIGLLGLFGEVSRIIGLLLFHSLPFRLAALGDPVRARLTSSD</sequence>
<dbReference type="HOGENOM" id="CLU_1718480_0_0_5"/>
<keyword evidence="2" id="KW-1185">Reference proteome</keyword>
<organism evidence="1 2">
    <name type="scientific">Allorhizobium ampelinum (strain ATCC BAA-846 / DSM 112012 / S4)</name>
    <name type="common">Agrobacterium vitis (strain S4)</name>
    <dbReference type="NCBI Taxonomy" id="311402"/>
    <lineage>
        <taxon>Bacteria</taxon>
        <taxon>Pseudomonadati</taxon>
        <taxon>Pseudomonadota</taxon>
        <taxon>Alphaproteobacteria</taxon>
        <taxon>Hyphomicrobiales</taxon>
        <taxon>Rhizobiaceae</taxon>
        <taxon>Rhizobium/Agrobacterium group</taxon>
        <taxon>Allorhizobium</taxon>
        <taxon>Allorhizobium ampelinum</taxon>
    </lineage>
</organism>
<evidence type="ECO:0000313" key="1">
    <source>
        <dbReference type="EMBL" id="ACM37435.1"/>
    </source>
</evidence>
<protein>
    <submittedName>
        <fullName evidence="1">Uncharacterized protein</fullName>
    </submittedName>
</protein>